<dbReference type="SUPFAM" id="SSF52507">
    <property type="entry name" value="Homo-oligomeric flavin-containing Cys decarboxylases, HFCD"/>
    <property type="match status" value="1"/>
</dbReference>
<dbReference type="Pfam" id="PF02441">
    <property type="entry name" value="Flavoprotein"/>
    <property type="match status" value="1"/>
</dbReference>
<dbReference type="InterPro" id="IPR003382">
    <property type="entry name" value="Flavoprotein"/>
</dbReference>
<evidence type="ECO:0000313" key="3">
    <source>
        <dbReference type="Proteomes" id="UP000649739"/>
    </source>
</evidence>
<protein>
    <submittedName>
        <fullName evidence="2">Flavoprotein</fullName>
    </submittedName>
</protein>
<dbReference type="RefSeq" id="WP_189168044.1">
    <property type="nucleotide sequence ID" value="NZ_BMQB01000001.1"/>
</dbReference>
<dbReference type="AlphaFoldDB" id="A0A8J3F747"/>
<dbReference type="Gene3D" id="3.40.50.1950">
    <property type="entry name" value="Flavin prenyltransferase-like"/>
    <property type="match status" value="1"/>
</dbReference>
<keyword evidence="3" id="KW-1185">Reference proteome</keyword>
<evidence type="ECO:0000313" key="2">
    <source>
        <dbReference type="EMBL" id="GGJ75266.1"/>
    </source>
</evidence>
<dbReference type="GO" id="GO:0003824">
    <property type="term" value="F:catalytic activity"/>
    <property type="evidence" value="ECO:0007669"/>
    <property type="project" value="InterPro"/>
</dbReference>
<dbReference type="EMBL" id="BMQB01000001">
    <property type="protein sequence ID" value="GGJ75266.1"/>
    <property type="molecule type" value="Genomic_DNA"/>
</dbReference>
<reference evidence="2" key="1">
    <citation type="journal article" date="2014" name="Int. J. Syst. Evol. Microbiol.">
        <title>Complete genome sequence of Corynebacterium casei LMG S-19264T (=DSM 44701T), isolated from a smear-ripened cheese.</title>
        <authorList>
            <consortium name="US DOE Joint Genome Institute (JGI-PGF)"/>
            <person name="Walter F."/>
            <person name="Albersmeier A."/>
            <person name="Kalinowski J."/>
            <person name="Ruckert C."/>
        </authorList>
    </citation>
    <scope>NUCLEOTIDE SEQUENCE</scope>
    <source>
        <strain evidence="2">JCM 3090</strain>
    </source>
</reference>
<name>A0A8J3F747_9ACTN</name>
<dbReference type="InterPro" id="IPR036551">
    <property type="entry name" value="Flavin_trans-like"/>
</dbReference>
<comment type="caution">
    <text evidence="2">The sequence shown here is derived from an EMBL/GenBank/DDBJ whole genome shotgun (WGS) entry which is preliminary data.</text>
</comment>
<sequence length="192" mass="20267">MNSTIRTLYIVVCGAGPASEVGSLVALAQASGWEVQLIATPAAIGFLDVKALEAQTGRPVKSSYRKPTTPRGPRLTPAAIIVAPATFNTINKLAAGISDTYALGFLAEQIGTDIPIVVLPFINAALAARIPLRNAIETLRAEGIDVLLGTSGYEPHPPGSGNSNISPFPWLAALERVDSETSRHTTRSRHFK</sequence>
<proteinExistence type="predicted"/>
<accession>A0A8J3F747</accession>
<dbReference type="Proteomes" id="UP000649739">
    <property type="component" value="Unassembled WGS sequence"/>
</dbReference>
<gene>
    <name evidence="2" type="ORF">GCM10010123_01580</name>
</gene>
<reference evidence="2" key="2">
    <citation type="submission" date="2020-09" db="EMBL/GenBank/DDBJ databases">
        <authorList>
            <person name="Sun Q."/>
            <person name="Ohkuma M."/>
        </authorList>
    </citation>
    <scope>NUCLEOTIDE SEQUENCE</scope>
    <source>
        <strain evidence="2">JCM 3090</strain>
    </source>
</reference>
<organism evidence="2 3">
    <name type="scientific">Pilimelia anulata</name>
    <dbReference type="NCBI Taxonomy" id="53371"/>
    <lineage>
        <taxon>Bacteria</taxon>
        <taxon>Bacillati</taxon>
        <taxon>Actinomycetota</taxon>
        <taxon>Actinomycetes</taxon>
        <taxon>Micromonosporales</taxon>
        <taxon>Micromonosporaceae</taxon>
        <taxon>Pilimelia</taxon>
    </lineage>
</organism>
<feature type="domain" description="Flavoprotein" evidence="1">
    <location>
        <begin position="8"/>
        <end position="129"/>
    </location>
</feature>
<evidence type="ECO:0000259" key="1">
    <source>
        <dbReference type="Pfam" id="PF02441"/>
    </source>
</evidence>